<dbReference type="Proteomes" id="UP000483035">
    <property type="component" value="Unassembled WGS sequence"/>
</dbReference>
<evidence type="ECO:0000256" key="3">
    <source>
        <dbReference type="ARBA" id="ARBA00022989"/>
    </source>
</evidence>
<dbReference type="GO" id="GO:0016020">
    <property type="term" value="C:membrane"/>
    <property type="evidence" value="ECO:0007669"/>
    <property type="project" value="UniProtKB-SubCell"/>
</dbReference>
<dbReference type="InterPro" id="IPR006694">
    <property type="entry name" value="Fatty_acid_hydroxylase"/>
</dbReference>
<feature type="domain" description="Fatty acid hydroxylase" evidence="6">
    <location>
        <begin position="180"/>
        <end position="309"/>
    </location>
</feature>
<comment type="subcellular location">
    <subcellularLocation>
        <location evidence="1">Membrane</location>
    </subcellularLocation>
</comment>
<keyword evidence="2 5" id="KW-0812">Transmembrane</keyword>
<keyword evidence="3 5" id="KW-1133">Transmembrane helix</keyword>
<keyword evidence="4 5" id="KW-0472">Membrane</keyword>
<organism evidence="7 8">
    <name type="scientific">Rhizobium lusitanum</name>
    <dbReference type="NCBI Taxonomy" id="293958"/>
    <lineage>
        <taxon>Bacteria</taxon>
        <taxon>Pseudomonadati</taxon>
        <taxon>Pseudomonadota</taxon>
        <taxon>Alphaproteobacteria</taxon>
        <taxon>Hyphomicrobiales</taxon>
        <taxon>Rhizobiaceae</taxon>
        <taxon>Rhizobium/Agrobacterium group</taxon>
        <taxon>Rhizobium</taxon>
    </lineage>
</organism>
<dbReference type="Pfam" id="PF04116">
    <property type="entry name" value="FA_hydroxylase"/>
    <property type="match status" value="1"/>
</dbReference>
<evidence type="ECO:0000313" key="8">
    <source>
        <dbReference type="Proteomes" id="UP000483035"/>
    </source>
</evidence>
<evidence type="ECO:0000256" key="5">
    <source>
        <dbReference type="SAM" id="Phobius"/>
    </source>
</evidence>
<dbReference type="GO" id="GO:0008610">
    <property type="term" value="P:lipid biosynthetic process"/>
    <property type="evidence" value="ECO:0007669"/>
    <property type="project" value="InterPro"/>
</dbReference>
<evidence type="ECO:0000259" key="6">
    <source>
        <dbReference type="Pfam" id="PF04116"/>
    </source>
</evidence>
<feature type="transmembrane region" description="Helical" evidence="5">
    <location>
        <begin position="47"/>
        <end position="65"/>
    </location>
</feature>
<comment type="caution">
    <text evidence="7">The sequence shown here is derived from an EMBL/GenBank/DDBJ whole genome shotgun (WGS) entry which is preliminary data.</text>
</comment>
<dbReference type="RefSeq" id="WP_163994723.1">
    <property type="nucleotide sequence ID" value="NZ_WUEY01000044.1"/>
</dbReference>
<feature type="transmembrane region" description="Helical" evidence="5">
    <location>
        <begin position="136"/>
        <end position="159"/>
    </location>
</feature>
<proteinExistence type="predicted"/>
<name>A0A6L9UHP8_9HYPH</name>
<feature type="transmembrane region" description="Helical" evidence="5">
    <location>
        <begin position="171"/>
        <end position="193"/>
    </location>
</feature>
<dbReference type="GO" id="GO:0005506">
    <property type="term" value="F:iron ion binding"/>
    <property type="evidence" value="ECO:0007669"/>
    <property type="project" value="InterPro"/>
</dbReference>
<dbReference type="GO" id="GO:0016491">
    <property type="term" value="F:oxidoreductase activity"/>
    <property type="evidence" value="ECO:0007669"/>
    <property type="project" value="InterPro"/>
</dbReference>
<dbReference type="EMBL" id="WUEY01000044">
    <property type="protein sequence ID" value="NEI74899.1"/>
    <property type="molecule type" value="Genomic_DNA"/>
</dbReference>
<reference evidence="7 8" key="1">
    <citation type="submission" date="2019-12" db="EMBL/GenBank/DDBJ databases">
        <title>Rhizobium genotypes associated with high levels of biological nitrogen fixation by grain legumes in a temperate-maritime cropping system.</title>
        <authorList>
            <person name="Maluk M."/>
            <person name="Francesc Ferrando Molina F."/>
            <person name="Lopez Del Egido L."/>
            <person name="Lafos M."/>
            <person name="Langarica-Fuentes A."/>
            <person name="Gebre Yohannes G."/>
            <person name="Young M.W."/>
            <person name="Martin P."/>
            <person name="Gantlett R."/>
            <person name="Kenicer G."/>
            <person name="Hawes C."/>
            <person name="Begg G.S."/>
            <person name="Quilliam R.S."/>
            <person name="Squire G.R."/>
            <person name="Poole P.S."/>
            <person name="Young P.W."/>
            <person name="Iannetta P.M."/>
            <person name="James E.K."/>
        </authorList>
    </citation>
    <scope>NUCLEOTIDE SEQUENCE [LARGE SCALE GENOMIC DNA]</scope>
    <source>
        <strain evidence="7 8">JHI1118</strain>
    </source>
</reference>
<dbReference type="InterPro" id="IPR050307">
    <property type="entry name" value="Sterol_Desaturase_Related"/>
</dbReference>
<feature type="transmembrane region" description="Helical" evidence="5">
    <location>
        <begin position="230"/>
        <end position="251"/>
    </location>
</feature>
<dbReference type="AlphaFoldDB" id="A0A6L9UHP8"/>
<gene>
    <name evidence="7" type="ORF">GR212_35795</name>
</gene>
<feature type="transmembrane region" description="Helical" evidence="5">
    <location>
        <begin position="77"/>
        <end position="104"/>
    </location>
</feature>
<evidence type="ECO:0000256" key="4">
    <source>
        <dbReference type="ARBA" id="ARBA00023136"/>
    </source>
</evidence>
<protein>
    <submittedName>
        <fullName evidence="7">Sterol desaturase family protein</fullName>
    </submittedName>
</protein>
<evidence type="ECO:0000256" key="1">
    <source>
        <dbReference type="ARBA" id="ARBA00004370"/>
    </source>
</evidence>
<dbReference type="PANTHER" id="PTHR11863">
    <property type="entry name" value="STEROL DESATURASE"/>
    <property type="match status" value="1"/>
</dbReference>
<evidence type="ECO:0000256" key="2">
    <source>
        <dbReference type="ARBA" id="ARBA00022692"/>
    </source>
</evidence>
<accession>A0A6L9UHP8</accession>
<evidence type="ECO:0000313" key="7">
    <source>
        <dbReference type="EMBL" id="NEI74899.1"/>
    </source>
</evidence>
<sequence>MLDTDFGTRNKRGDWVPHKPYKYAPVFIWPARPLAFLKWLLWYPGYFLPWNLLYAFIVLGMWLYLTPNMQTMKMISADWVGFLLVRNAALTVIWCGGFHFTLYIKRVQDRNFKYNGKWPDDRNDAFLFGNQLVDNLIWTFVFGIPIWTAFEVTALYLYANELVPYLDPRQHPIWFVGIWMLIPLYRELHFYLIHRLIHWPPLYRTVHKVHHNSVNPTPWTGLAMHPVEQLLYFSGVVLYWVIPAHPIYSVFHLAHCMLASTPGHVGFDKVVVGEDSAIDMPGYDHYLHHKWFECNYSDGVVPYDKWFGTFHDGSPESEKRMLERFKRKTAKKSKV</sequence>